<evidence type="ECO:0000313" key="4">
    <source>
        <dbReference type="EMBL" id="RZF34993.1"/>
    </source>
</evidence>
<feature type="transmembrane region" description="Helical" evidence="2">
    <location>
        <begin position="541"/>
        <end position="563"/>
    </location>
</feature>
<evidence type="ECO:0000256" key="2">
    <source>
        <dbReference type="SAM" id="Phobius"/>
    </source>
</evidence>
<dbReference type="EMBL" id="QKKF02029828">
    <property type="protein sequence ID" value="RZF34993.1"/>
    <property type="molecule type" value="Genomic_DNA"/>
</dbReference>
<evidence type="ECO:0000313" key="5">
    <source>
        <dbReference type="Proteomes" id="UP000291343"/>
    </source>
</evidence>
<dbReference type="GO" id="GO:0016020">
    <property type="term" value="C:membrane"/>
    <property type="evidence" value="ECO:0007669"/>
    <property type="project" value="UniProtKB-SubCell"/>
</dbReference>
<dbReference type="Pfam" id="PF07690">
    <property type="entry name" value="MFS_1"/>
    <property type="match status" value="2"/>
</dbReference>
<feature type="transmembrane region" description="Helical" evidence="2">
    <location>
        <begin position="479"/>
        <end position="497"/>
    </location>
</feature>
<dbReference type="FunCoup" id="A0A482WNC4">
    <property type="interactions" value="4"/>
</dbReference>
<keyword evidence="5" id="KW-1185">Reference proteome</keyword>
<dbReference type="Proteomes" id="UP000291343">
    <property type="component" value="Unassembled WGS sequence"/>
</dbReference>
<feature type="transmembrane region" description="Helical" evidence="2">
    <location>
        <begin position="509"/>
        <end position="535"/>
    </location>
</feature>
<feature type="transmembrane region" description="Helical" evidence="2">
    <location>
        <begin position="138"/>
        <end position="156"/>
    </location>
</feature>
<gene>
    <name evidence="4" type="ORF">LSTR_LSTR000566</name>
</gene>
<dbReference type="InterPro" id="IPR036259">
    <property type="entry name" value="MFS_trans_sf"/>
</dbReference>
<reference evidence="4 5" key="1">
    <citation type="journal article" date="2017" name="Gigascience">
        <title>Genome sequence of the small brown planthopper, Laodelphax striatellus.</title>
        <authorList>
            <person name="Zhu J."/>
            <person name="Jiang F."/>
            <person name="Wang X."/>
            <person name="Yang P."/>
            <person name="Bao Y."/>
            <person name="Zhao W."/>
            <person name="Wang W."/>
            <person name="Lu H."/>
            <person name="Wang Q."/>
            <person name="Cui N."/>
            <person name="Li J."/>
            <person name="Chen X."/>
            <person name="Luo L."/>
            <person name="Yu J."/>
            <person name="Kang L."/>
            <person name="Cui F."/>
        </authorList>
    </citation>
    <scope>NUCLEOTIDE SEQUENCE [LARGE SCALE GENOMIC DNA]</scope>
    <source>
        <strain evidence="4">Lst14</strain>
    </source>
</reference>
<feature type="transmembrane region" description="Helical" evidence="2">
    <location>
        <begin position="443"/>
        <end position="467"/>
    </location>
</feature>
<protein>
    <recommendedName>
        <fullName evidence="3">Major facilitator superfamily (MFS) profile domain-containing protein</fullName>
    </recommendedName>
</protein>
<feature type="transmembrane region" description="Helical" evidence="2">
    <location>
        <begin position="196"/>
        <end position="216"/>
    </location>
</feature>
<keyword evidence="2" id="KW-1133">Transmembrane helix</keyword>
<accession>A0A482WNC4</accession>
<dbReference type="GO" id="GO:0008028">
    <property type="term" value="F:monocarboxylic acid transmembrane transporter activity"/>
    <property type="evidence" value="ECO:0007669"/>
    <property type="project" value="TreeGrafter"/>
</dbReference>
<evidence type="ECO:0000259" key="3">
    <source>
        <dbReference type="PROSITE" id="PS50850"/>
    </source>
</evidence>
<dbReference type="Gene3D" id="1.20.1250.20">
    <property type="entry name" value="MFS general substrate transporter like domains"/>
    <property type="match status" value="2"/>
</dbReference>
<dbReference type="AlphaFoldDB" id="A0A482WNC4"/>
<dbReference type="PROSITE" id="PS50850">
    <property type="entry name" value="MFS"/>
    <property type="match status" value="1"/>
</dbReference>
<dbReference type="CDD" id="cd17352">
    <property type="entry name" value="MFS_MCT_SLC16"/>
    <property type="match status" value="1"/>
</dbReference>
<dbReference type="FunFam" id="1.20.1250.20:FF:000398">
    <property type="entry name" value="Monocarboxylate transporter 14"/>
    <property type="match status" value="1"/>
</dbReference>
<dbReference type="InterPro" id="IPR011701">
    <property type="entry name" value="MFS"/>
</dbReference>
<feature type="transmembrane region" description="Helical" evidence="2">
    <location>
        <begin position="111"/>
        <end position="131"/>
    </location>
</feature>
<dbReference type="PANTHER" id="PTHR11360">
    <property type="entry name" value="MONOCARBOXYLATE TRANSPORTER"/>
    <property type="match status" value="1"/>
</dbReference>
<organism evidence="4 5">
    <name type="scientific">Laodelphax striatellus</name>
    <name type="common">Small brown planthopper</name>
    <name type="synonym">Delphax striatella</name>
    <dbReference type="NCBI Taxonomy" id="195883"/>
    <lineage>
        <taxon>Eukaryota</taxon>
        <taxon>Metazoa</taxon>
        <taxon>Ecdysozoa</taxon>
        <taxon>Arthropoda</taxon>
        <taxon>Hexapoda</taxon>
        <taxon>Insecta</taxon>
        <taxon>Pterygota</taxon>
        <taxon>Neoptera</taxon>
        <taxon>Paraneoptera</taxon>
        <taxon>Hemiptera</taxon>
        <taxon>Auchenorrhyncha</taxon>
        <taxon>Fulgoroidea</taxon>
        <taxon>Delphacidae</taxon>
        <taxon>Criomorphinae</taxon>
        <taxon>Laodelphax</taxon>
    </lineage>
</organism>
<proteinExistence type="predicted"/>
<feature type="transmembrane region" description="Helical" evidence="2">
    <location>
        <begin position="162"/>
        <end position="184"/>
    </location>
</feature>
<dbReference type="InterPro" id="IPR020846">
    <property type="entry name" value="MFS_dom"/>
</dbReference>
<comment type="subcellular location">
    <subcellularLocation>
        <location evidence="1">Membrane</location>
        <topology evidence="1">Multi-pass membrane protein</topology>
    </subcellularLocation>
</comment>
<dbReference type="SUPFAM" id="SSF103473">
    <property type="entry name" value="MFS general substrate transporter"/>
    <property type="match status" value="1"/>
</dbReference>
<feature type="transmembrane region" description="Helical" evidence="2">
    <location>
        <begin position="570"/>
        <end position="592"/>
    </location>
</feature>
<comment type="caution">
    <text evidence="4">The sequence shown here is derived from an EMBL/GenBank/DDBJ whole genome shotgun (WGS) entry which is preliminary data.</text>
</comment>
<dbReference type="PANTHER" id="PTHR11360:SF284">
    <property type="entry name" value="EG:103B4.3 PROTEIN-RELATED"/>
    <property type="match status" value="1"/>
</dbReference>
<dbReference type="InterPro" id="IPR050327">
    <property type="entry name" value="Proton-linked_MCT"/>
</dbReference>
<keyword evidence="2" id="KW-0472">Membrane</keyword>
<dbReference type="OrthoDB" id="6499973at2759"/>
<feature type="transmembrane region" description="Helical" evidence="2">
    <location>
        <begin position="228"/>
        <end position="246"/>
    </location>
</feature>
<feature type="transmembrane region" description="Helical" evidence="2">
    <location>
        <begin position="604"/>
        <end position="626"/>
    </location>
</feature>
<keyword evidence="2" id="KW-0812">Transmembrane</keyword>
<evidence type="ECO:0000256" key="1">
    <source>
        <dbReference type="ARBA" id="ARBA00004141"/>
    </source>
</evidence>
<feature type="domain" description="Major facilitator superfamily (MFS) profile" evidence="3">
    <location>
        <begin position="443"/>
        <end position="647"/>
    </location>
</feature>
<sequence>MGNRLIYVLILLEQKNKRKTPKKSDSTPLVKQASWRVHLLEYTADGVTYTFGLFYLELTNYFQAGKGETALIVSILVGVTLCSADGVTYTFGLFYLELTNYFQAGKGETALIVSILVGVTLCSGPISSALVNKYGCRPVTIAGAILGGTCMMLSRFANSISILYITIGLGTGMGFGLIYLPAIVSVTCYFEKYRSLATGIAVCGSGLGTFVFAPITKFLINEFGWKDSMLIIGASILICIVFGMMFRPLEPIRKTDVLLKDEDKTEMVEMKSPKTNGVTVCTPTVTTPTEKPANGEAQKRPHSIHLFLNSTPSAPPQANGFLSVPNSKTADSRLALSQPHLLGINDHYKKHWGSQMLRPTRSGIMYRKDILYHGSVSQLPHMDRNRSYSWTHLYKQNDKTDKPKRNSVVIAEEPETGCCSGLPKESLDTVKEMLDFSLLKDPVFILFTISNFCTSIGFYVPYIYIVAQAEEKNIDKNTTSMILAIIGIANTIGRIILGYLSDKTWINRLWVYNTSLTICGIATALSAFCSTFIQFSIYATIFGFTIGAYVGLTSVILVDLLGLDRLTNAFGLLLLFQGIASLVGPPIAGWLYDAMGSYDPGFYVAGATIAFSGIMLYIIPSVQRYLQAKKERKQKSNPESPNSRVSS</sequence>
<name>A0A482WNC4_LAOST</name>
<feature type="transmembrane region" description="Helical" evidence="2">
    <location>
        <begin position="70"/>
        <end position="91"/>
    </location>
</feature>
<dbReference type="InParanoid" id="A0A482WNC4"/>